<organism evidence="2">
    <name type="scientific">hydrothermal vent metagenome</name>
    <dbReference type="NCBI Taxonomy" id="652676"/>
    <lineage>
        <taxon>unclassified sequences</taxon>
        <taxon>metagenomes</taxon>
        <taxon>ecological metagenomes</taxon>
    </lineage>
</organism>
<accession>A0A3B1BCM7</accession>
<protein>
    <recommendedName>
        <fullName evidence="1">TfoX C-terminal domain-containing protein</fullName>
    </recommendedName>
</protein>
<dbReference type="EMBL" id="UOFV01000344">
    <property type="protein sequence ID" value="VAX02747.1"/>
    <property type="molecule type" value="Genomic_DNA"/>
</dbReference>
<dbReference type="Gene3D" id="1.10.150.20">
    <property type="entry name" value="5' to 3' exonuclease, C-terminal subdomain"/>
    <property type="match status" value="1"/>
</dbReference>
<dbReference type="InterPro" id="IPR047525">
    <property type="entry name" value="TfoX-like"/>
</dbReference>
<gene>
    <name evidence="2" type="ORF">MNBD_GAMMA19-1973</name>
</gene>
<proteinExistence type="predicted"/>
<dbReference type="InterPro" id="IPR007077">
    <property type="entry name" value="TfoX_C"/>
</dbReference>
<name>A0A3B1BCM7_9ZZZZ</name>
<sequence length="88" mass="10186">MTTNRKLTELKNIGAKIASRLNEAGIFSEEELRFYGAIEAHKMIKKNYPNETLPVCYYLYSFEGALCNKHWNEIGKSKKRKLKSGIEE</sequence>
<evidence type="ECO:0000259" key="1">
    <source>
        <dbReference type="Pfam" id="PF04994"/>
    </source>
</evidence>
<evidence type="ECO:0000313" key="2">
    <source>
        <dbReference type="EMBL" id="VAX02747.1"/>
    </source>
</evidence>
<dbReference type="PANTHER" id="PTHR36121:SF1">
    <property type="entry name" value="PROTEIN SXY"/>
    <property type="match status" value="1"/>
</dbReference>
<reference evidence="2" key="1">
    <citation type="submission" date="2018-06" db="EMBL/GenBank/DDBJ databases">
        <authorList>
            <person name="Zhirakovskaya E."/>
        </authorList>
    </citation>
    <scope>NUCLEOTIDE SEQUENCE</scope>
</reference>
<feature type="domain" description="TfoX C-terminal" evidence="1">
    <location>
        <begin position="4"/>
        <end position="84"/>
    </location>
</feature>
<dbReference type="Pfam" id="PF04994">
    <property type="entry name" value="TfoX_C"/>
    <property type="match status" value="1"/>
</dbReference>
<dbReference type="PANTHER" id="PTHR36121">
    <property type="entry name" value="PROTEIN SXY"/>
    <property type="match status" value="1"/>
</dbReference>
<dbReference type="AlphaFoldDB" id="A0A3B1BCM7"/>